<dbReference type="InterPro" id="IPR019440">
    <property type="entry name" value="MAU2"/>
</dbReference>
<evidence type="ECO:0000256" key="5">
    <source>
        <dbReference type="ARBA" id="ARBA00022829"/>
    </source>
</evidence>
<organism evidence="9 10">
    <name type="scientific">Saccharata proteae CBS 121410</name>
    <dbReference type="NCBI Taxonomy" id="1314787"/>
    <lineage>
        <taxon>Eukaryota</taxon>
        <taxon>Fungi</taxon>
        <taxon>Dikarya</taxon>
        <taxon>Ascomycota</taxon>
        <taxon>Pezizomycotina</taxon>
        <taxon>Dothideomycetes</taxon>
        <taxon>Dothideomycetes incertae sedis</taxon>
        <taxon>Botryosphaeriales</taxon>
        <taxon>Saccharataceae</taxon>
        <taxon>Saccharata</taxon>
    </lineage>
</organism>
<name>A0A9P4HQ12_9PEZI</name>
<dbReference type="OrthoDB" id="5565328at2759"/>
<dbReference type="GO" id="GO:0007064">
    <property type="term" value="P:mitotic sister chromatid cohesion"/>
    <property type="evidence" value="ECO:0007669"/>
    <property type="project" value="InterPro"/>
</dbReference>
<keyword evidence="4" id="KW-0498">Mitosis</keyword>
<evidence type="ECO:0000313" key="10">
    <source>
        <dbReference type="Proteomes" id="UP000799776"/>
    </source>
</evidence>
<evidence type="ECO:0000256" key="6">
    <source>
        <dbReference type="ARBA" id="ARBA00023242"/>
    </source>
</evidence>
<accession>A0A9P4HQ12</accession>
<evidence type="ECO:0000313" key="9">
    <source>
        <dbReference type="EMBL" id="KAF2085765.1"/>
    </source>
</evidence>
<dbReference type="AlphaFoldDB" id="A0A9P4HQ12"/>
<evidence type="ECO:0000256" key="3">
    <source>
        <dbReference type="ARBA" id="ARBA00022618"/>
    </source>
</evidence>
<keyword evidence="10" id="KW-1185">Reference proteome</keyword>
<keyword evidence="3" id="KW-0132">Cell division</keyword>
<evidence type="ECO:0008006" key="11">
    <source>
        <dbReference type="Google" id="ProtNLM"/>
    </source>
</evidence>
<dbReference type="Pfam" id="PF10345">
    <property type="entry name" value="Cohesin_load"/>
    <property type="match status" value="1"/>
</dbReference>
<evidence type="ECO:0000256" key="4">
    <source>
        <dbReference type="ARBA" id="ARBA00022776"/>
    </source>
</evidence>
<feature type="region of interest" description="Disordered" evidence="8">
    <location>
        <begin position="1"/>
        <end position="55"/>
    </location>
</feature>
<comment type="caution">
    <text evidence="9">The sequence shown here is derived from an EMBL/GenBank/DDBJ whole genome shotgun (WGS) entry which is preliminary data.</text>
</comment>
<dbReference type="GO" id="GO:0051301">
    <property type="term" value="P:cell division"/>
    <property type="evidence" value="ECO:0007669"/>
    <property type="project" value="UniProtKB-KW"/>
</dbReference>
<keyword evidence="7" id="KW-0131">Cell cycle</keyword>
<sequence length="716" mass="80483">MPQQSIPPPQIPIPQLQPQPQPQRVQQPAQPVQTQHPARRTSGNAPYVAAAHPRSSVQVRIPQPGPVQVPTDHVALFISLGEEYVAAARSMGSTTATTQDEAHRAQYYKLMATGLGCMDNALRLFKKYPAPWNLPNKDAWNPRMEHVLTLRYCSLLYEETDNDEITEELLGKAIPNCERLRHRDLAYSMQHLLARLTFKNQPRAALKMLEDMIRHTETYTHQSWSYSYRFLRASMLLKLGTQADKQAALRDLGWISAYSRKARDRALHVWISALEAMVHLLIGQSDSLEKAQRSIASARSFQFSLQGQDVTPVIALLDLVDLSCNLLQYQSQEAISKMQNLQAIMDDEVNPKQNLPDDATFTILIESGDPKIQGDLTTQTLGLFEKHPDGRDKIVMAWMHRRDIYSLAYYISGVTYSLKNPLDEKGQSFLLEGLKMVREILKKSVAHPASLTRTEERLSWVRFLEACILIDLTFFACNKGNWLLARKRCDTLQSGLTWTPETPAEETDLLGWFAMYLNGVIEQGMGNTEKALQHYRPIIDSAPRDKDSTAQLAALATMNTLLIIRDPSHIMNVQYDQLLSQIEQFCSTHANKSIQSAFCLLKSLGNGPGTGGTVIKMKQFIQQAINAAKAVPNTQLLYMSMNFMTAMFFTNIMGEQAQKSAQAGRSLAKRGESGLWLSVADGMMAQMLETHGNAPSAQMHRQEAEALRNTLPHPLR</sequence>
<dbReference type="GO" id="GO:0005634">
    <property type="term" value="C:nucleus"/>
    <property type="evidence" value="ECO:0007669"/>
    <property type="project" value="UniProtKB-SubCell"/>
</dbReference>
<keyword evidence="6" id="KW-0539">Nucleus</keyword>
<feature type="compositionally biased region" description="Pro residues" evidence="8">
    <location>
        <begin position="1"/>
        <end position="21"/>
    </location>
</feature>
<comment type="similarity">
    <text evidence="2">Belongs to the SCC4/mau-2 family.</text>
</comment>
<comment type="subcellular location">
    <subcellularLocation>
        <location evidence="1">Nucleus</location>
    </subcellularLocation>
</comment>
<evidence type="ECO:0000256" key="2">
    <source>
        <dbReference type="ARBA" id="ARBA00008585"/>
    </source>
</evidence>
<keyword evidence="5" id="KW-0159">Chromosome partition</keyword>
<dbReference type="EMBL" id="ML978728">
    <property type="protein sequence ID" value="KAF2085765.1"/>
    <property type="molecule type" value="Genomic_DNA"/>
</dbReference>
<feature type="compositionally biased region" description="Low complexity" evidence="8">
    <location>
        <begin position="22"/>
        <end position="36"/>
    </location>
</feature>
<gene>
    <name evidence="9" type="ORF">K490DRAFT_45695</name>
</gene>
<evidence type="ECO:0000256" key="7">
    <source>
        <dbReference type="ARBA" id="ARBA00023306"/>
    </source>
</evidence>
<evidence type="ECO:0000256" key="1">
    <source>
        <dbReference type="ARBA" id="ARBA00004123"/>
    </source>
</evidence>
<dbReference type="Proteomes" id="UP000799776">
    <property type="component" value="Unassembled WGS sequence"/>
</dbReference>
<dbReference type="GO" id="GO:0007059">
    <property type="term" value="P:chromosome segregation"/>
    <property type="evidence" value="ECO:0007669"/>
    <property type="project" value="UniProtKB-KW"/>
</dbReference>
<protein>
    <recommendedName>
        <fullName evidence="11">Cohesin loading factor</fullName>
    </recommendedName>
</protein>
<proteinExistence type="inferred from homology"/>
<dbReference type="PANTHER" id="PTHR21394">
    <property type="entry name" value="MAU2 CHROMATID COHESION FACTOR HOMOLOG"/>
    <property type="match status" value="1"/>
</dbReference>
<reference evidence="9" key="1">
    <citation type="journal article" date="2020" name="Stud. Mycol.">
        <title>101 Dothideomycetes genomes: a test case for predicting lifestyles and emergence of pathogens.</title>
        <authorList>
            <person name="Haridas S."/>
            <person name="Albert R."/>
            <person name="Binder M."/>
            <person name="Bloem J."/>
            <person name="Labutti K."/>
            <person name="Salamov A."/>
            <person name="Andreopoulos B."/>
            <person name="Baker S."/>
            <person name="Barry K."/>
            <person name="Bills G."/>
            <person name="Bluhm B."/>
            <person name="Cannon C."/>
            <person name="Castanera R."/>
            <person name="Culley D."/>
            <person name="Daum C."/>
            <person name="Ezra D."/>
            <person name="Gonzalez J."/>
            <person name="Henrissat B."/>
            <person name="Kuo A."/>
            <person name="Liang C."/>
            <person name="Lipzen A."/>
            <person name="Lutzoni F."/>
            <person name="Magnuson J."/>
            <person name="Mondo S."/>
            <person name="Nolan M."/>
            <person name="Ohm R."/>
            <person name="Pangilinan J."/>
            <person name="Park H.-J."/>
            <person name="Ramirez L."/>
            <person name="Alfaro M."/>
            <person name="Sun H."/>
            <person name="Tritt A."/>
            <person name="Yoshinaga Y."/>
            <person name="Zwiers L.-H."/>
            <person name="Turgeon B."/>
            <person name="Goodwin S."/>
            <person name="Spatafora J."/>
            <person name="Crous P."/>
            <person name="Grigoriev I."/>
        </authorList>
    </citation>
    <scope>NUCLEOTIDE SEQUENCE</scope>
    <source>
        <strain evidence="9">CBS 121410</strain>
    </source>
</reference>
<evidence type="ECO:0000256" key="8">
    <source>
        <dbReference type="SAM" id="MobiDB-lite"/>
    </source>
</evidence>